<name>A0A9E5T4R5_9GAMM</name>
<protein>
    <submittedName>
        <fullName evidence="1">DUF938 domain-containing protein</fullName>
    </submittedName>
</protein>
<evidence type="ECO:0000313" key="2">
    <source>
        <dbReference type="Proteomes" id="UP000787472"/>
    </source>
</evidence>
<sequence>MSQKPFSQACENNKAPILSVLSAQFTEPGKVLEIGSGTGQHAVFFARNLPFVQWQTSDLQENHAGITQWMSEYPGENLLPPIPLNVASNSWDFGEYDGVFTANTAHIMAWEEVLSMLAGVAKVLKSGGKLVIYGPFNYGGQFTSASNARFNEWLIEQAPHRAIRDFEAVCDAAAAQGLSFTEDCEMPANNRCLVFTKQ</sequence>
<dbReference type="SUPFAM" id="SSF53335">
    <property type="entry name" value="S-adenosyl-L-methionine-dependent methyltransferases"/>
    <property type="match status" value="1"/>
</dbReference>
<organism evidence="1 2">
    <name type="scientific">Pseudomaricurvus hydrocarbonicus</name>
    <dbReference type="NCBI Taxonomy" id="1470433"/>
    <lineage>
        <taxon>Bacteria</taxon>
        <taxon>Pseudomonadati</taxon>
        <taxon>Pseudomonadota</taxon>
        <taxon>Gammaproteobacteria</taxon>
        <taxon>Cellvibrionales</taxon>
        <taxon>Cellvibrionaceae</taxon>
        <taxon>Pseudomaricurvus</taxon>
    </lineage>
</organism>
<accession>A0A9E5T4R5</accession>
<proteinExistence type="predicted"/>
<dbReference type="PANTHER" id="PTHR20974">
    <property type="entry name" value="UPF0585 PROTEIN CG18661"/>
    <property type="match status" value="1"/>
</dbReference>
<dbReference type="Proteomes" id="UP000787472">
    <property type="component" value="Unassembled WGS sequence"/>
</dbReference>
<dbReference type="InterPro" id="IPR010342">
    <property type="entry name" value="DUF938"/>
</dbReference>
<gene>
    <name evidence="1" type="ORF">G8770_21885</name>
</gene>
<dbReference type="RefSeq" id="WP_167191988.1">
    <property type="nucleotide sequence ID" value="NZ_JAAONZ010000026.1"/>
</dbReference>
<dbReference type="InterPro" id="IPR029063">
    <property type="entry name" value="SAM-dependent_MTases_sf"/>
</dbReference>
<dbReference type="Gene3D" id="3.40.50.150">
    <property type="entry name" value="Vaccinia Virus protein VP39"/>
    <property type="match status" value="1"/>
</dbReference>
<dbReference type="Pfam" id="PF06080">
    <property type="entry name" value="DUF938"/>
    <property type="match status" value="1"/>
</dbReference>
<comment type="caution">
    <text evidence="1">The sequence shown here is derived from an EMBL/GenBank/DDBJ whole genome shotgun (WGS) entry which is preliminary data.</text>
</comment>
<evidence type="ECO:0000313" key="1">
    <source>
        <dbReference type="EMBL" id="NHO68209.1"/>
    </source>
</evidence>
<dbReference type="EMBL" id="JAAONZ010000026">
    <property type="protein sequence ID" value="NHO68209.1"/>
    <property type="molecule type" value="Genomic_DNA"/>
</dbReference>
<dbReference type="AlphaFoldDB" id="A0A9E5T4R5"/>
<keyword evidence="2" id="KW-1185">Reference proteome</keyword>
<dbReference type="PANTHER" id="PTHR20974:SF0">
    <property type="entry name" value="UPF0585 PROTEIN CG18661"/>
    <property type="match status" value="1"/>
</dbReference>
<reference evidence="1" key="1">
    <citation type="submission" date="2020-03" db="EMBL/GenBank/DDBJ databases">
        <authorList>
            <person name="Guo F."/>
        </authorList>
    </citation>
    <scope>NUCLEOTIDE SEQUENCE</scope>
    <source>
        <strain evidence="1">JCM 30134</strain>
    </source>
</reference>